<dbReference type="AlphaFoldDB" id="X0TVD8"/>
<evidence type="ECO:0000313" key="3">
    <source>
        <dbReference type="EMBL" id="GAF97219.1"/>
    </source>
</evidence>
<dbReference type="Gene3D" id="3.90.10.10">
    <property type="entry name" value="Cytochrome C3"/>
    <property type="match status" value="1"/>
</dbReference>
<feature type="non-terminal residue" evidence="3">
    <location>
        <position position="296"/>
    </location>
</feature>
<dbReference type="InterPro" id="IPR051829">
    <property type="entry name" value="Multiheme_Cytochr_ET"/>
</dbReference>
<dbReference type="Gene3D" id="1.10.1130.10">
    <property type="entry name" value="Flavocytochrome C3, Chain A"/>
    <property type="match status" value="1"/>
</dbReference>
<proteinExistence type="predicted"/>
<dbReference type="SUPFAM" id="SSF48695">
    <property type="entry name" value="Multiheme cytochromes"/>
    <property type="match status" value="2"/>
</dbReference>
<dbReference type="EMBL" id="BARS01010774">
    <property type="protein sequence ID" value="GAF97219.1"/>
    <property type="molecule type" value="Genomic_DNA"/>
</dbReference>
<dbReference type="CDD" id="cd08168">
    <property type="entry name" value="Cytochrom_C3"/>
    <property type="match status" value="1"/>
</dbReference>
<accession>X0TVD8</accession>
<feature type="non-terminal residue" evidence="3">
    <location>
        <position position="1"/>
    </location>
</feature>
<feature type="domain" description="Doubled CXXCH motif" evidence="2">
    <location>
        <begin position="79"/>
        <end position="114"/>
    </location>
</feature>
<name>X0TVD8_9ZZZZ</name>
<dbReference type="PANTHER" id="PTHR35038">
    <property type="entry name" value="DISSIMILATORY SULFITE REDUCTASE SIRA"/>
    <property type="match status" value="1"/>
</dbReference>
<sequence length="296" mass="32210">QRGGETIPLFVDEQAYNSSSHSGTACAQCHTEVSSSLVRSCETITAPVDCGVCHPDQVEQHTRSTHGQLLAEGHTEAPMCLDCHEKHATHSRLLPTSPTFARNIPELCARCHREGEVAARRIQSEIPDIVNSYTMSIHGKGLFESGLVVTATCANCHSAHGPLPPDDPGSTVHPDNVADTCGACHYGIEETFKTSIHWPENSEMAPAELPTCEDCHTSHTISRTDRSDFRLMMMAQCGRCHVQESETFFDTYHGKVSRLGDAGAAKCYDCHGTHNILPTTSPTSNLSRRNIVETCA</sequence>
<dbReference type="InterPro" id="IPR036280">
    <property type="entry name" value="Multihaem_cyt_sf"/>
</dbReference>
<organism evidence="3">
    <name type="scientific">marine sediment metagenome</name>
    <dbReference type="NCBI Taxonomy" id="412755"/>
    <lineage>
        <taxon>unclassified sequences</taxon>
        <taxon>metagenomes</taxon>
        <taxon>ecological metagenomes</taxon>
    </lineage>
</organism>
<dbReference type="InterPro" id="IPR010177">
    <property type="entry name" value="Paired_CXXCH_1"/>
</dbReference>
<gene>
    <name evidence="3" type="ORF">S01H1_19847</name>
</gene>
<protein>
    <recommendedName>
        <fullName evidence="2">Doubled CXXCH motif domain-containing protein</fullName>
    </recommendedName>
</protein>
<evidence type="ECO:0000256" key="1">
    <source>
        <dbReference type="ARBA" id="ARBA00022729"/>
    </source>
</evidence>
<dbReference type="Pfam" id="PF09699">
    <property type="entry name" value="Paired_CXXCH_1"/>
    <property type="match status" value="1"/>
</dbReference>
<evidence type="ECO:0000259" key="2">
    <source>
        <dbReference type="Pfam" id="PF09699"/>
    </source>
</evidence>
<reference evidence="3" key="1">
    <citation type="journal article" date="2014" name="Front. Microbiol.">
        <title>High frequency of phylogenetically diverse reductive dehalogenase-homologous genes in deep subseafloor sedimentary metagenomes.</title>
        <authorList>
            <person name="Kawai M."/>
            <person name="Futagami T."/>
            <person name="Toyoda A."/>
            <person name="Takaki Y."/>
            <person name="Nishi S."/>
            <person name="Hori S."/>
            <person name="Arai W."/>
            <person name="Tsubouchi T."/>
            <person name="Morono Y."/>
            <person name="Uchiyama I."/>
            <person name="Ito T."/>
            <person name="Fujiyama A."/>
            <person name="Inagaki F."/>
            <person name="Takami H."/>
        </authorList>
    </citation>
    <scope>NUCLEOTIDE SEQUENCE</scope>
    <source>
        <strain evidence="3">Expedition CK06-06</strain>
    </source>
</reference>
<keyword evidence="1" id="KW-0732">Signal</keyword>
<comment type="caution">
    <text evidence="3">The sequence shown here is derived from an EMBL/GenBank/DDBJ whole genome shotgun (WGS) entry which is preliminary data.</text>
</comment>